<proteinExistence type="predicted"/>
<dbReference type="OrthoDB" id="414826at2759"/>
<dbReference type="CDD" id="cd05380">
    <property type="entry name" value="CAP_euk"/>
    <property type="match status" value="1"/>
</dbReference>
<feature type="domain" description="SCP" evidence="2">
    <location>
        <begin position="147"/>
        <end position="262"/>
    </location>
</feature>
<dbReference type="Pfam" id="PF00188">
    <property type="entry name" value="CAP"/>
    <property type="match status" value="1"/>
</dbReference>
<dbReference type="EMBL" id="LR899788">
    <property type="protein sequence ID" value="CAD7242463.1"/>
    <property type="molecule type" value="Genomic_DNA"/>
</dbReference>
<feature type="compositionally biased region" description="Gly residues" evidence="1">
    <location>
        <begin position="253"/>
        <end position="266"/>
    </location>
</feature>
<dbReference type="SMART" id="SM00198">
    <property type="entry name" value="SCP"/>
    <property type="match status" value="1"/>
</dbReference>
<evidence type="ECO:0000256" key="1">
    <source>
        <dbReference type="SAM" id="MobiDB-lite"/>
    </source>
</evidence>
<dbReference type="SUPFAM" id="SSF55797">
    <property type="entry name" value="PR-1-like"/>
    <property type="match status" value="1"/>
</dbReference>
<accession>A0A7R8ZZU6</accession>
<gene>
    <name evidence="3" type="ORF">DSTB1V02_LOCUS2429</name>
</gene>
<name>A0A7R8ZZU6_9CRUS</name>
<feature type="region of interest" description="Disordered" evidence="1">
    <location>
        <begin position="229"/>
        <end position="266"/>
    </location>
</feature>
<dbReference type="InterPro" id="IPR035940">
    <property type="entry name" value="CAP_sf"/>
</dbReference>
<dbReference type="AlphaFoldDB" id="A0A7R8ZZU6"/>
<reference evidence="3" key="1">
    <citation type="submission" date="2020-11" db="EMBL/GenBank/DDBJ databases">
        <authorList>
            <person name="Tran Van P."/>
        </authorList>
    </citation>
    <scope>NUCLEOTIDE SEQUENCE</scope>
</reference>
<evidence type="ECO:0000313" key="3">
    <source>
        <dbReference type="EMBL" id="CAD7242463.1"/>
    </source>
</evidence>
<evidence type="ECO:0000259" key="2">
    <source>
        <dbReference type="SMART" id="SM00198"/>
    </source>
</evidence>
<dbReference type="InterPro" id="IPR002413">
    <property type="entry name" value="V5_allergen-like"/>
</dbReference>
<feature type="region of interest" description="Disordered" evidence="1">
    <location>
        <begin position="8"/>
        <end position="49"/>
    </location>
</feature>
<dbReference type="Gene3D" id="3.40.33.10">
    <property type="entry name" value="CAP"/>
    <property type="match status" value="1"/>
</dbReference>
<dbReference type="EMBL" id="CAJPEV010000271">
    <property type="protein sequence ID" value="CAG0883244.1"/>
    <property type="molecule type" value="Genomic_DNA"/>
</dbReference>
<feature type="non-terminal residue" evidence="3">
    <location>
        <position position="266"/>
    </location>
</feature>
<evidence type="ECO:0000313" key="4">
    <source>
        <dbReference type="Proteomes" id="UP000677054"/>
    </source>
</evidence>
<dbReference type="Proteomes" id="UP000677054">
    <property type="component" value="Unassembled WGS sequence"/>
</dbReference>
<dbReference type="InterPro" id="IPR014044">
    <property type="entry name" value="CAP_dom"/>
</dbReference>
<organism evidence="3">
    <name type="scientific">Darwinula stevensoni</name>
    <dbReference type="NCBI Taxonomy" id="69355"/>
    <lineage>
        <taxon>Eukaryota</taxon>
        <taxon>Metazoa</taxon>
        <taxon>Ecdysozoa</taxon>
        <taxon>Arthropoda</taxon>
        <taxon>Crustacea</taxon>
        <taxon>Oligostraca</taxon>
        <taxon>Ostracoda</taxon>
        <taxon>Podocopa</taxon>
        <taxon>Podocopida</taxon>
        <taxon>Darwinulocopina</taxon>
        <taxon>Darwinuloidea</taxon>
        <taxon>Darwinulidae</taxon>
        <taxon>Darwinula</taxon>
    </lineage>
</organism>
<feature type="non-terminal residue" evidence="3">
    <location>
        <position position="1"/>
    </location>
</feature>
<dbReference type="PRINTS" id="PR00838">
    <property type="entry name" value="V5ALLERGEN"/>
</dbReference>
<protein>
    <recommendedName>
        <fullName evidence="2">SCP domain-containing protein</fullName>
    </recommendedName>
</protein>
<sequence length="266" mass="29152">VATVAVAVTRRRKRGRPGSTRPGINEGPALGSTQDSANSRRPRPPCHEVPHRGEFLSRLSCVIRWDADSLGWSDPEVRRVTTRFLFLQFLTFATMLVAALQEELVQTRAGNCPSPPLLGGYIGTSNCYPSSPIASCGSVSAYGVSAAEKDQIVYYFNYLRAWVASGRETRGSPGPQPTASNMRRMVWDERLAATAQGWANNCRFDHDRSECRNYGSTFSLSKLPPLRLHPSSRLFPRPPFQPPSKQRARTSPGVGGPGPRIGGRPS</sequence>
<keyword evidence="4" id="KW-1185">Reference proteome</keyword>